<dbReference type="InterPro" id="IPR006059">
    <property type="entry name" value="SBP"/>
</dbReference>
<feature type="chain" id="PRO_5026245098" evidence="1">
    <location>
        <begin position="19"/>
        <end position="405"/>
    </location>
</feature>
<dbReference type="Pfam" id="PF13416">
    <property type="entry name" value="SBP_bac_8"/>
    <property type="match status" value="1"/>
</dbReference>
<reference evidence="2 3" key="1">
    <citation type="submission" date="2019-11" db="EMBL/GenBank/DDBJ databases">
        <authorList>
            <person name="Zheng R.K."/>
            <person name="Sun C.M."/>
        </authorList>
    </citation>
    <scope>NUCLEOTIDE SEQUENCE [LARGE SCALE GENOMIC DNA]</scope>
    <source>
        <strain evidence="2 3">SRB007</strain>
    </source>
</reference>
<evidence type="ECO:0000256" key="1">
    <source>
        <dbReference type="SAM" id="SignalP"/>
    </source>
</evidence>
<organism evidence="2 3">
    <name type="scientific">Pseudodesulfovibrio cashew</name>
    <dbReference type="NCBI Taxonomy" id="2678688"/>
    <lineage>
        <taxon>Bacteria</taxon>
        <taxon>Pseudomonadati</taxon>
        <taxon>Thermodesulfobacteriota</taxon>
        <taxon>Desulfovibrionia</taxon>
        <taxon>Desulfovibrionales</taxon>
        <taxon>Desulfovibrionaceae</taxon>
    </lineage>
</organism>
<dbReference type="PROSITE" id="PS51257">
    <property type="entry name" value="PROKAR_LIPOPROTEIN"/>
    <property type="match status" value="1"/>
</dbReference>
<dbReference type="PANTHER" id="PTHR42779:SF1">
    <property type="entry name" value="PROTEIN YNJB"/>
    <property type="match status" value="1"/>
</dbReference>
<protein>
    <submittedName>
        <fullName evidence="2">ABC transporter substrate-binding protein</fullName>
    </submittedName>
</protein>
<dbReference type="Gene3D" id="3.40.190.10">
    <property type="entry name" value="Periplasmic binding protein-like II"/>
    <property type="match status" value="2"/>
</dbReference>
<dbReference type="RefSeq" id="WP_158946130.1">
    <property type="nucleotide sequence ID" value="NZ_CP046400.1"/>
</dbReference>
<dbReference type="PIRSF" id="PIRSF029172">
    <property type="entry name" value="UCP029172_ABC_sbc_YnjB"/>
    <property type="match status" value="1"/>
</dbReference>
<gene>
    <name evidence="2" type="ORF">GM415_01790</name>
</gene>
<evidence type="ECO:0000313" key="3">
    <source>
        <dbReference type="Proteomes" id="UP000428328"/>
    </source>
</evidence>
<dbReference type="PANTHER" id="PTHR42779">
    <property type="entry name" value="PROTEIN YNJB"/>
    <property type="match status" value="1"/>
</dbReference>
<proteinExistence type="predicted"/>
<accession>A0A6I6JCP8</accession>
<keyword evidence="3" id="KW-1185">Reference proteome</keyword>
<dbReference type="NCBIfam" id="NF008633">
    <property type="entry name" value="PRK11622.1"/>
    <property type="match status" value="1"/>
</dbReference>
<dbReference type="KEGG" id="psel:GM415_01790"/>
<feature type="signal peptide" evidence="1">
    <location>
        <begin position="1"/>
        <end position="18"/>
    </location>
</feature>
<name>A0A6I6JCP8_9BACT</name>
<dbReference type="AlphaFoldDB" id="A0A6I6JCP8"/>
<dbReference type="Proteomes" id="UP000428328">
    <property type="component" value="Chromosome"/>
</dbReference>
<dbReference type="InterPro" id="IPR027020">
    <property type="entry name" value="YnjB"/>
</dbReference>
<dbReference type="SUPFAM" id="SSF53850">
    <property type="entry name" value="Periplasmic binding protein-like II"/>
    <property type="match status" value="1"/>
</dbReference>
<sequence length="405" mass="44924">MKLMTNLFLLVFLLTACAGEPPKEDGKALLSEDWQTIETAAKGSTVRFYMYGGFAHVNNWIDTFVAKEVKDRFGITLVRVPMDAGVFVNKLLTEKSAGKKVGSIDLLWINGENFKTTKEADTLFGPFADKLPNYVKYVDKGLAANDFGYPVEGYEAPYGKAQFVFEFDPAKTPDHPASFEALTDWVKAHPGQFTYPQPPDFTGSAFIRQAFYAVTGGADQYLHGWSQDLFDEQAPKLWAYLNGLKPYLWQQGRSYPKGSAEMDTLFERGELAVNMSYHPLHAQSKILDGSYAKTVRTFVLAEGAIFNLHFTAIPANAPNKAGAMVVANFLLSPEAQLSKFNPANWGDFPAIETQTLTTDEQAAFRQVDLGEATLPLSELGKAAVPEIPAEYLEALEKGWEEHVLR</sequence>
<keyword evidence="1" id="KW-0732">Signal</keyword>
<dbReference type="EMBL" id="CP046400">
    <property type="protein sequence ID" value="QGY38919.1"/>
    <property type="molecule type" value="Genomic_DNA"/>
</dbReference>
<evidence type="ECO:0000313" key="2">
    <source>
        <dbReference type="EMBL" id="QGY38919.1"/>
    </source>
</evidence>